<accession>A0A235CDY3</accession>
<evidence type="ECO:0000313" key="4">
    <source>
        <dbReference type="Proteomes" id="UP000243640"/>
    </source>
</evidence>
<reference evidence="3 5" key="2">
    <citation type="submission" date="2019-03" db="EMBL/GenBank/DDBJ databases">
        <title>Genomic Encyclopedia of Archaeal and Bacterial Type Strains, Phase II (KMG-II): from individual species to whole genera.</title>
        <authorList>
            <person name="Goeker M."/>
        </authorList>
    </citation>
    <scope>NUCLEOTIDE SEQUENCE [LARGE SCALE GENOMIC DNA]</scope>
    <source>
        <strain evidence="3 5">DSM 15594</strain>
    </source>
</reference>
<name>A0A235CDY3_9GAMM</name>
<dbReference type="AlphaFoldDB" id="A0A235CDY3"/>
<keyword evidence="1" id="KW-0472">Membrane</keyword>
<dbReference type="Proteomes" id="UP000243640">
    <property type="component" value="Unassembled WGS sequence"/>
</dbReference>
<evidence type="ECO:0000313" key="3">
    <source>
        <dbReference type="EMBL" id="TDW57707.1"/>
    </source>
</evidence>
<feature type="transmembrane region" description="Helical" evidence="1">
    <location>
        <begin position="67"/>
        <end position="99"/>
    </location>
</feature>
<dbReference type="Proteomes" id="UP000295058">
    <property type="component" value="Unassembled WGS sequence"/>
</dbReference>
<dbReference type="Pfam" id="PF05437">
    <property type="entry name" value="AzlD"/>
    <property type="match status" value="1"/>
</dbReference>
<gene>
    <name evidence="2" type="ORF">B6S09_14835</name>
    <name evidence="3" type="ORF">LY04_02572</name>
</gene>
<dbReference type="EMBL" id="SODO01000010">
    <property type="protein sequence ID" value="TDW57707.1"/>
    <property type="molecule type" value="Genomic_DNA"/>
</dbReference>
<proteinExistence type="predicted"/>
<dbReference type="EMBL" id="NQJF01000013">
    <property type="protein sequence ID" value="OYD22742.1"/>
    <property type="molecule type" value="Genomic_DNA"/>
</dbReference>
<keyword evidence="5" id="KW-1185">Reference proteome</keyword>
<protein>
    <submittedName>
        <fullName evidence="2">Branched-chain amino acid transporter</fullName>
    </submittedName>
    <submittedName>
        <fullName evidence="3">Branched-subunit amino acid transport protein</fullName>
    </submittedName>
</protein>
<evidence type="ECO:0000313" key="2">
    <source>
        <dbReference type="EMBL" id="OYD22742.1"/>
    </source>
</evidence>
<sequence>MIWLLILTLAGIVFINRYVFLDPRVPVRLPAFIHEALKYSAPCLLIAICGPIIMMENGLTRSMPDNPYLWGAVLTVIISRLVGNLFLAVLASLTAFYILNAMLSPPA</sequence>
<reference evidence="2 4" key="1">
    <citation type="submission" date="2017-08" db="EMBL/GenBank/DDBJ databases">
        <title>Draft Genome Sequence of the Marine Bacterium Oceanimonas baumannii ATCC 700832.</title>
        <authorList>
            <person name="Mcclelland W.D."/>
            <person name="Brennan M.A."/>
            <person name="Trachtenberg A.M."/>
            <person name="Maclea K.S."/>
        </authorList>
    </citation>
    <scope>NUCLEOTIDE SEQUENCE [LARGE SCALE GENOMIC DNA]</scope>
    <source>
        <strain evidence="2 4">ATCC 700832</strain>
    </source>
</reference>
<feature type="transmembrane region" description="Helical" evidence="1">
    <location>
        <begin position="37"/>
        <end position="55"/>
    </location>
</feature>
<evidence type="ECO:0000256" key="1">
    <source>
        <dbReference type="SAM" id="Phobius"/>
    </source>
</evidence>
<dbReference type="OrthoDB" id="4257348at2"/>
<comment type="caution">
    <text evidence="2">The sequence shown here is derived from an EMBL/GenBank/DDBJ whole genome shotgun (WGS) entry which is preliminary data.</text>
</comment>
<evidence type="ECO:0000313" key="5">
    <source>
        <dbReference type="Proteomes" id="UP000295058"/>
    </source>
</evidence>
<organism evidence="2 4">
    <name type="scientific">Oceanimonas baumannii</name>
    <dbReference type="NCBI Taxonomy" id="129578"/>
    <lineage>
        <taxon>Bacteria</taxon>
        <taxon>Pseudomonadati</taxon>
        <taxon>Pseudomonadota</taxon>
        <taxon>Gammaproteobacteria</taxon>
        <taxon>Aeromonadales</taxon>
        <taxon>Aeromonadaceae</taxon>
        <taxon>Oceanimonas</taxon>
    </lineage>
</organism>
<dbReference type="RefSeq" id="WP_094279278.1">
    <property type="nucleotide sequence ID" value="NZ_JBLWZI010000012.1"/>
</dbReference>
<keyword evidence="1" id="KW-1133">Transmembrane helix</keyword>
<dbReference type="InterPro" id="IPR008407">
    <property type="entry name" value="Brnchd-chn_aa_trnsp_AzlD"/>
</dbReference>
<keyword evidence="1" id="KW-0812">Transmembrane</keyword>